<organism evidence="1 2">
    <name type="scientific">Plakobranchus ocellatus</name>
    <dbReference type="NCBI Taxonomy" id="259542"/>
    <lineage>
        <taxon>Eukaryota</taxon>
        <taxon>Metazoa</taxon>
        <taxon>Spiralia</taxon>
        <taxon>Lophotrochozoa</taxon>
        <taxon>Mollusca</taxon>
        <taxon>Gastropoda</taxon>
        <taxon>Heterobranchia</taxon>
        <taxon>Euthyneura</taxon>
        <taxon>Panpulmonata</taxon>
        <taxon>Sacoglossa</taxon>
        <taxon>Placobranchoidea</taxon>
        <taxon>Plakobranchidae</taxon>
        <taxon>Plakobranchus</taxon>
    </lineage>
</organism>
<evidence type="ECO:0000313" key="1">
    <source>
        <dbReference type="EMBL" id="GFO02210.1"/>
    </source>
</evidence>
<accession>A0AAV4A480</accession>
<sequence length="106" mass="11905">MSDFQYRTNICNQRLTKSLTASLSYSYRRALCLRKPSPPCDSSSTLQSYYLIHVGGRCLYANPVHPAAVPIRYSLSIFFMSLGVVPTQTQSTLGQFQDFLTKGLKT</sequence>
<keyword evidence="2" id="KW-1185">Reference proteome</keyword>
<dbReference type="AlphaFoldDB" id="A0AAV4A480"/>
<evidence type="ECO:0000313" key="2">
    <source>
        <dbReference type="Proteomes" id="UP000735302"/>
    </source>
</evidence>
<dbReference type="EMBL" id="BLXT01003576">
    <property type="protein sequence ID" value="GFO02210.1"/>
    <property type="molecule type" value="Genomic_DNA"/>
</dbReference>
<gene>
    <name evidence="1" type="ORF">PoB_002871500</name>
</gene>
<protein>
    <submittedName>
        <fullName evidence="1">Uncharacterized protein</fullName>
    </submittedName>
</protein>
<dbReference type="Proteomes" id="UP000735302">
    <property type="component" value="Unassembled WGS sequence"/>
</dbReference>
<comment type="caution">
    <text evidence="1">The sequence shown here is derived from an EMBL/GenBank/DDBJ whole genome shotgun (WGS) entry which is preliminary data.</text>
</comment>
<reference evidence="1 2" key="1">
    <citation type="journal article" date="2021" name="Elife">
        <title>Chloroplast acquisition without the gene transfer in kleptoplastic sea slugs, Plakobranchus ocellatus.</title>
        <authorList>
            <person name="Maeda T."/>
            <person name="Takahashi S."/>
            <person name="Yoshida T."/>
            <person name="Shimamura S."/>
            <person name="Takaki Y."/>
            <person name="Nagai Y."/>
            <person name="Toyoda A."/>
            <person name="Suzuki Y."/>
            <person name="Arimoto A."/>
            <person name="Ishii H."/>
            <person name="Satoh N."/>
            <person name="Nishiyama T."/>
            <person name="Hasebe M."/>
            <person name="Maruyama T."/>
            <person name="Minagawa J."/>
            <person name="Obokata J."/>
            <person name="Shigenobu S."/>
        </authorList>
    </citation>
    <scope>NUCLEOTIDE SEQUENCE [LARGE SCALE GENOMIC DNA]</scope>
</reference>
<proteinExistence type="predicted"/>
<name>A0AAV4A480_9GAST</name>